<protein>
    <submittedName>
        <fullName evidence="2">Chromosome segregation ATPase</fullName>
    </submittedName>
</protein>
<dbReference type="InterPro" id="IPR027417">
    <property type="entry name" value="P-loop_NTPase"/>
</dbReference>
<evidence type="ECO:0000313" key="3">
    <source>
        <dbReference type="Proteomes" id="UP000604765"/>
    </source>
</evidence>
<name>A0ABQ3VYI5_9LACO</name>
<dbReference type="Proteomes" id="UP000604765">
    <property type="component" value="Unassembled WGS sequence"/>
</dbReference>
<keyword evidence="3" id="KW-1185">Reference proteome</keyword>
<dbReference type="Pfam" id="PF13558">
    <property type="entry name" value="SbcC_Walker_B"/>
    <property type="match status" value="1"/>
</dbReference>
<organism evidence="2 3">
    <name type="scientific">Lentilactobacillus fungorum</name>
    <dbReference type="NCBI Taxonomy" id="2201250"/>
    <lineage>
        <taxon>Bacteria</taxon>
        <taxon>Bacillati</taxon>
        <taxon>Bacillota</taxon>
        <taxon>Bacilli</taxon>
        <taxon>Lactobacillales</taxon>
        <taxon>Lactobacillaceae</taxon>
        <taxon>Lentilactobacillus</taxon>
    </lineage>
</organism>
<gene>
    <name evidence="2" type="ORF">YK48G_13780</name>
</gene>
<comment type="caution">
    <text evidence="2">The sequence shown here is derived from an EMBL/GenBank/DDBJ whole genome shotgun (WGS) entry which is preliminary data.</text>
</comment>
<feature type="coiled-coil region" evidence="1">
    <location>
        <begin position="257"/>
        <end position="314"/>
    </location>
</feature>
<accession>A0ABQ3VYI5</accession>
<feature type="coiled-coil region" evidence="1">
    <location>
        <begin position="339"/>
        <end position="404"/>
    </location>
</feature>
<evidence type="ECO:0000256" key="1">
    <source>
        <dbReference type="SAM" id="Coils"/>
    </source>
</evidence>
<reference evidence="2 3" key="1">
    <citation type="journal article" date="2021" name="Int. J. Syst. Evol. Microbiol.">
        <title>Lentilactobacillus fungorum sp. nov., isolated from spent mushroom substrates.</title>
        <authorList>
            <person name="Tohno M."/>
            <person name="Tanizawa Y."/>
            <person name="Kojima Y."/>
            <person name="Sakamoto M."/>
            <person name="Ohkuma M."/>
            <person name="Kobayashi H."/>
        </authorList>
    </citation>
    <scope>NUCLEOTIDE SEQUENCE [LARGE SCALE GENOMIC DNA]</scope>
    <source>
        <strain evidence="2 3">YK48G</strain>
    </source>
</reference>
<sequence>MNNSEKLIPVSFHLRNFNLYRSLDIPVSAHGNIALVGENAVGKTTLANCFFPMLVDGSIATPSFNPTTDTKKLKNSIDPRNSSHDSRTFESMLLGWGKGAMKVRTGYAYELLASKYREVILGIGAYRAKGDPRSKTWWFIATNGDFDQPLSVQTIDDNGKSLDRDAFIQANEGLGDHLHICEKARDFRERVAAEVYGLSGQELGLLAQADRMIASPMLTAGNAKFEPIRDALIQSQERIDPEIIHQVASFQRDVNDRQNLKKRIEIAVTRIDRIKQMVFLGNMDNFSSQLFDPYSKAQNKINAQHLKIDKLTKQAELTQQTVATQTAALAAADEQLNDLKFKKQREKVIQQERQQLQGEIQSLKKAVKVFKENQQRKVTLLAEQTEGQANLQQLNDQLTGLTNEKIEPLKGQIQSLINKLGWQELNYQTDLQTAAQDLADQIKRVSNLVNKYQRWLSNSQNLTNSIKVFTGTRTQMDDRIEVDVTGLRPAPIKEKLHYDNRAIHEAGAAKISSRYDELKQQMATLVAEHPEIKAALRDDQLLMNTDRYRADLFRLGQQSVTLQGHIEQAETKQQAIKDRLADIEANLDPTFNLAQTKQQIASLTNQLTNLKIDPTLNERIDRQTITVNNLKVQIDEAKAKVVDAHSQIKGLNEQIEDEQATMADLNERVNIILDQLKAYLPPVDEPLIDIDALVKYCAENKTAIRNNSIGELSNRVSRQINASNQDRLDNNAVNTLFDELGYSEIADQMFPNPIEKVDETFVASFDIDRVYQILETANENVVKALGEVESGRDLANQTYQAAVIQRIASQYQAIHNFNEMLSEGVSDSNGIKLKIELTPQKVDPQVIEEALDPSLDERPAVSATINKRLEQLANDSELANDEQAFNQRASELLDTRYWSQFIVKIKRCHSSEDDYEIVDDTFVESGGSGAEKAQAMVLPLLLVPKMILSRAARKDAPYLVMFDEFADKLDPQTARIFAKTINRFGFNFIATMPSGAQNKLLSDGVDNITYQVIAPQNRDDGKFHLNKVVKVSSWKA</sequence>
<dbReference type="RefSeq" id="WP_232365308.1">
    <property type="nucleotide sequence ID" value="NZ_BNJR01000012.1"/>
</dbReference>
<proteinExistence type="predicted"/>
<dbReference type="SUPFAM" id="SSF52540">
    <property type="entry name" value="P-loop containing nucleoside triphosphate hydrolases"/>
    <property type="match status" value="2"/>
</dbReference>
<evidence type="ECO:0000313" key="2">
    <source>
        <dbReference type="EMBL" id="GHP13953.1"/>
    </source>
</evidence>
<dbReference type="EMBL" id="BNJR01000012">
    <property type="protein sequence ID" value="GHP13953.1"/>
    <property type="molecule type" value="Genomic_DNA"/>
</dbReference>
<keyword evidence="1" id="KW-0175">Coiled coil</keyword>
<feature type="coiled-coil region" evidence="1">
    <location>
        <begin position="566"/>
        <end position="675"/>
    </location>
</feature>